<accession>A0A7G6DYL2</accession>
<keyword evidence="1" id="KW-0560">Oxidoreductase</keyword>
<dbReference type="Gene3D" id="3.50.50.60">
    <property type="entry name" value="FAD/NAD(P)-binding domain"/>
    <property type="match status" value="1"/>
</dbReference>
<evidence type="ECO:0000259" key="3">
    <source>
        <dbReference type="Pfam" id="PF01266"/>
    </source>
</evidence>
<dbReference type="SUPFAM" id="SSF54373">
    <property type="entry name" value="FAD-linked reductases, C-terminal domain"/>
    <property type="match status" value="1"/>
</dbReference>
<dbReference type="RefSeq" id="WP_034424546.1">
    <property type="nucleotide sequence ID" value="NZ_CP045798.1"/>
</dbReference>
<keyword evidence="5" id="KW-1185">Reference proteome</keyword>
<sequence>MTRKADVVVIGGGVIGTAVAYYLSKRGKKVMVTERYDHASGASGSCDQMIILQSKNPGIHLKLALASGEMYQTLARELEYDIEYHNRGGMILIENESELKIMEDFVARQKQIGLQVEILERKDAAKLQRGLAEHLVGSTYSPQDAHVNSIRLNLGFARAATKLGAEILLETEVTGIILKGDQVEGVETTQGPIHAPVVINAAGAWAPQIGRMVGLDIPIKPRRGQIIITEPVPPYVTGDVLSAQYIVAKYNPDLIKNSESRAIQLGVGLALSQTEKGNILIGATREFVGYDVKTTREGIKEILKNATRLVPGLKEINFIRTMGGLRPYTPDGLPLLGPVKGLEGFIMAAGHEGDGIALAPVTGKIIADLVMDGKTFMDVEALNPNRFAPGS</sequence>
<keyword evidence="2" id="KW-0472">Membrane</keyword>
<evidence type="ECO:0000256" key="2">
    <source>
        <dbReference type="SAM" id="Phobius"/>
    </source>
</evidence>
<gene>
    <name evidence="4" type="ORF">BR63_00375</name>
</gene>
<dbReference type="Proteomes" id="UP000515847">
    <property type="component" value="Chromosome"/>
</dbReference>
<dbReference type="KEGG" id="tfr:BR63_00375"/>
<dbReference type="PANTHER" id="PTHR13847">
    <property type="entry name" value="SARCOSINE DEHYDROGENASE-RELATED"/>
    <property type="match status" value="1"/>
</dbReference>
<evidence type="ECO:0000313" key="4">
    <source>
        <dbReference type="EMBL" id="QNB44916.1"/>
    </source>
</evidence>
<reference evidence="4 5" key="1">
    <citation type="journal article" date="2019" name="Front. Microbiol.">
        <title>Thermoanaerosceptrum fracticalcis gen. nov. sp. nov., a Novel Fumarate-Fermenting Microorganism From a Deep Fractured Carbonate Aquifer of the US Great Basin.</title>
        <authorList>
            <person name="Hamilton-Brehm S.D."/>
            <person name="Stewart L.E."/>
            <person name="Zavarin M."/>
            <person name="Caldwell M."/>
            <person name="Lawson P.A."/>
            <person name="Onstott T.C."/>
            <person name="Grzymski J."/>
            <person name="Neveux I."/>
            <person name="Lollar B.S."/>
            <person name="Russell C.E."/>
            <person name="Moser D.P."/>
        </authorList>
    </citation>
    <scope>NUCLEOTIDE SEQUENCE [LARGE SCALE GENOMIC DNA]</scope>
    <source>
        <strain evidence="4 5">DRI-13</strain>
    </source>
</reference>
<proteinExistence type="predicted"/>
<dbReference type="InterPro" id="IPR036188">
    <property type="entry name" value="FAD/NAD-bd_sf"/>
</dbReference>
<keyword evidence="2" id="KW-1133">Transmembrane helix</keyword>
<evidence type="ECO:0000313" key="5">
    <source>
        <dbReference type="Proteomes" id="UP000515847"/>
    </source>
</evidence>
<dbReference type="InterPro" id="IPR006076">
    <property type="entry name" value="FAD-dep_OxRdtase"/>
</dbReference>
<feature type="domain" description="FAD dependent oxidoreductase" evidence="3">
    <location>
        <begin position="6"/>
        <end position="369"/>
    </location>
</feature>
<dbReference type="EMBL" id="CP045798">
    <property type="protein sequence ID" value="QNB44916.1"/>
    <property type="molecule type" value="Genomic_DNA"/>
</dbReference>
<keyword evidence="2" id="KW-0812">Transmembrane</keyword>
<dbReference type="AlphaFoldDB" id="A0A7G6DYL2"/>
<organism evidence="4 5">
    <name type="scientific">Thermanaerosceptrum fracticalcis</name>
    <dbReference type="NCBI Taxonomy" id="1712410"/>
    <lineage>
        <taxon>Bacteria</taxon>
        <taxon>Bacillati</taxon>
        <taxon>Bacillota</taxon>
        <taxon>Clostridia</taxon>
        <taxon>Eubacteriales</taxon>
        <taxon>Peptococcaceae</taxon>
        <taxon>Thermanaerosceptrum</taxon>
    </lineage>
</organism>
<protein>
    <submittedName>
        <fullName evidence="4">FAD-dependent oxidoreductase</fullName>
    </submittedName>
</protein>
<dbReference type="GO" id="GO:0016491">
    <property type="term" value="F:oxidoreductase activity"/>
    <property type="evidence" value="ECO:0007669"/>
    <property type="project" value="UniProtKB-KW"/>
</dbReference>
<dbReference type="SUPFAM" id="SSF51905">
    <property type="entry name" value="FAD/NAD(P)-binding domain"/>
    <property type="match status" value="1"/>
</dbReference>
<evidence type="ECO:0000256" key="1">
    <source>
        <dbReference type="ARBA" id="ARBA00023002"/>
    </source>
</evidence>
<dbReference type="Pfam" id="PF01266">
    <property type="entry name" value="DAO"/>
    <property type="match status" value="1"/>
</dbReference>
<dbReference type="PANTHER" id="PTHR13847:SF287">
    <property type="entry name" value="FAD-DEPENDENT OXIDOREDUCTASE DOMAIN-CONTAINING PROTEIN 1"/>
    <property type="match status" value="1"/>
</dbReference>
<name>A0A7G6DYL2_THEFR</name>
<dbReference type="GO" id="GO:0005737">
    <property type="term" value="C:cytoplasm"/>
    <property type="evidence" value="ECO:0007669"/>
    <property type="project" value="TreeGrafter"/>
</dbReference>
<dbReference type="OrthoDB" id="9794226at2"/>
<feature type="transmembrane region" description="Helical" evidence="2">
    <location>
        <begin position="7"/>
        <end position="24"/>
    </location>
</feature>
<dbReference type="Gene3D" id="3.30.9.10">
    <property type="entry name" value="D-Amino Acid Oxidase, subunit A, domain 2"/>
    <property type="match status" value="1"/>
</dbReference>